<proteinExistence type="predicted"/>
<dbReference type="InterPro" id="IPR055558">
    <property type="entry name" value="DUF7134"/>
</dbReference>
<keyword evidence="3" id="KW-0597">Phosphoprotein</keyword>
<dbReference type="EMBL" id="JADKYB010000005">
    <property type="protein sequence ID" value="MBM9505009.1"/>
    <property type="molecule type" value="Genomic_DNA"/>
</dbReference>
<feature type="domain" description="Signal transduction histidine kinase subgroup 3 dimerisation and phosphoacceptor" evidence="12">
    <location>
        <begin position="215"/>
        <end position="281"/>
    </location>
</feature>
<dbReference type="Gene3D" id="1.20.5.1930">
    <property type="match status" value="1"/>
</dbReference>
<feature type="transmembrane region" description="Helical" evidence="10">
    <location>
        <begin position="55"/>
        <end position="75"/>
    </location>
</feature>
<organism evidence="14 15">
    <name type="scientific">Actinacidiphila acididurans</name>
    <dbReference type="NCBI Taxonomy" id="2784346"/>
    <lineage>
        <taxon>Bacteria</taxon>
        <taxon>Bacillati</taxon>
        <taxon>Actinomycetota</taxon>
        <taxon>Actinomycetes</taxon>
        <taxon>Kitasatosporales</taxon>
        <taxon>Streptomycetaceae</taxon>
        <taxon>Actinacidiphila</taxon>
    </lineage>
</organism>
<reference evidence="14 15" key="1">
    <citation type="submission" date="2021-01" db="EMBL/GenBank/DDBJ databases">
        <title>Streptomyces acididurans sp. nov., isolated from a peat swamp forest soil.</title>
        <authorList>
            <person name="Chantavorakit T."/>
            <person name="Duangmal K."/>
        </authorList>
    </citation>
    <scope>NUCLEOTIDE SEQUENCE [LARGE SCALE GENOMIC DNA]</scope>
    <source>
        <strain evidence="14 15">KK5PA1</strain>
    </source>
</reference>
<evidence type="ECO:0000313" key="14">
    <source>
        <dbReference type="EMBL" id="MBM9505009.1"/>
    </source>
</evidence>
<dbReference type="EC" id="2.7.13.3" evidence="2"/>
<dbReference type="SUPFAM" id="SSF55874">
    <property type="entry name" value="ATPase domain of HSP90 chaperone/DNA topoisomerase II/histidine kinase"/>
    <property type="match status" value="1"/>
</dbReference>
<feature type="transmembrane region" description="Helical" evidence="10">
    <location>
        <begin position="81"/>
        <end position="104"/>
    </location>
</feature>
<keyword evidence="15" id="KW-1185">Reference proteome</keyword>
<keyword evidence="6 14" id="KW-0418">Kinase</keyword>
<comment type="caution">
    <text evidence="14">The sequence shown here is derived from an EMBL/GenBank/DDBJ whole genome shotgun (WGS) entry which is preliminary data.</text>
</comment>
<dbReference type="PANTHER" id="PTHR24421">
    <property type="entry name" value="NITRATE/NITRITE SENSOR PROTEIN NARX-RELATED"/>
    <property type="match status" value="1"/>
</dbReference>
<feature type="domain" description="DUF7134" evidence="13">
    <location>
        <begin position="22"/>
        <end position="164"/>
    </location>
</feature>
<evidence type="ECO:0000259" key="12">
    <source>
        <dbReference type="Pfam" id="PF07730"/>
    </source>
</evidence>
<dbReference type="PANTHER" id="PTHR24421:SF10">
    <property type="entry name" value="NITRATE_NITRITE SENSOR PROTEIN NARQ"/>
    <property type="match status" value="1"/>
</dbReference>
<name>A0ABS2TNV3_9ACTN</name>
<keyword evidence="10" id="KW-1133">Transmembrane helix</keyword>
<protein>
    <recommendedName>
        <fullName evidence="2">histidine kinase</fullName>
        <ecNumber evidence="2">2.7.13.3</ecNumber>
    </recommendedName>
</protein>
<dbReference type="Pfam" id="PF07730">
    <property type="entry name" value="HisKA_3"/>
    <property type="match status" value="1"/>
</dbReference>
<evidence type="ECO:0000256" key="4">
    <source>
        <dbReference type="ARBA" id="ARBA00022679"/>
    </source>
</evidence>
<keyword evidence="10" id="KW-0812">Transmembrane</keyword>
<feature type="coiled-coil region" evidence="9">
    <location>
        <begin position="176"/>
        <end position="225"/>
    </location>
</feature>
<dbReference type="Pfam" id="PF23539">
    <property type="entry name" value="DUF7134"/>
    <property type="match status" value="1"/>
</dbReference>
<keyword evidence="8" id="KW-0902">Two-component regulatory system</keyword>
<evidence type="ECO:0000259" key="11">
    <source>
        <dbReference type="Pfam" id="PF02518"/>
    </source>
</evidence>
<dbReference type="GO" id="GO:0016301">
    <property type="term" value="F:kinase activity"/>
    <property type="evidence" value="ECO:0007669"/>
    <property type="project" value="UniProtKB-KW"/>
</dbReference>
<dbReference type="Proteomes" id="UP000749040">
    <property type="component" value="Unassembled WGS sequence"/>
</dbReference>
<evidence type="ECO:0000259" key="13">
    <source>
        <dbReference type="Pfam" id="PF23539"/>
    </source>
</evidence>
<dbReference type="InterPro" id="IPR003594">
    <property type="entry name" value="HATPase_dom"/>
</dbReference>
<evidence type="ECO:0000256" key="7">
    <source>
        <dbReference type="ARBA" id="ARBA00022840"/>
    </source>
</evidence>
<sequence>MSTTGARVPDEGVGGPSRPGWWWWPRRRSAVLDVALAAISAVEAAFEGATFAQRIGLVPGAGALLGVLVGSVLVLRRRWPVAVVLVAIAVTPAQMGFLLSLVGLYTLAASEVPRRITALLAGMNGLGTMVVAFVGFEDNLHDSGAATRMSVPLTLIVSVLMALGLTAPPVLLGLYVRARRRLVESLRERADGLERELELLAEKALERAERARADERTRIAREMHDVVAHRVSLMVVHAGALRATALDDPAKAAASAELIGDMGRQALTELRQMLGVLRAPAASAAAAPSAPRPAPGPAVLTAAADSAVGATGAPYLAPGGDSGEGEGPYEEGPVLDQLGALVRESQAAGTVVELTVEGESRPCGARIEATVYRVVQEALTNVHKHAAGARAQVRLAYRDKEIAVLITNGPSDGSPRTALPSGGHGLIGMRERVTAHGGGFAAGPTPEGGFRVSAMVPLP</sequence>
<dbReference type="Gene3D" id="3.30.565.10">
    <property type="entry name" value="Histidine kinase-like ATPase, C-terminal domain"/>
    <property type="match status" value="1"/>
</dbReference>
<dbReference type="InterPro" id="IPR011712">
    <property type="entry name" value="Sig_transdc_His_kin_sub3_dim/P"/>
</dbReference>
<evidence type="ECO:0000256" key="6">
    <source>
        <dbReference type="ARBA" id="ARBA00022777"/>
    </source>
</evidence>
<accession>A0ABS2TNV3</accession>
<keyword evidence="9" id="KW-0175">Coiled coil</keyword>
<evidence type="ECO:0000256" key="1">
    <source>
        <dbReference type="ARBA" id="ARBA00000085"/>
    </source>
</evidence>
<dbReference type="InterPro" id="IPR050482">
    <property type="entry name" value="Sensor_HK_TwoCompSys"/>
</dbReference>
<evidence type="ECO:0000256" key="10">
    <source>
        <dbReference type="SAM" id="Phobius"/>
    </source>
</evidence>
<keyword evidence="4" id="KW-0808">Transferase</keyword>
<keyword evidence="5" id="KW-0547">Nucleotide-binding</keyword>
<dbReference type="CDD" id="cd16917">
    <property type="entry name" value="HATPase_UhpB-NarQ-NarX-like"/>
    <property type="match status" value="1"/>
</dbReference>
<keyword evidence="10" id="KW-0472">Membrane</keyword>
<comment type="catalytic activity">
    <reaction evidence="1">
        <text>ATP + protein L-histidine = ADP + protein N-phospho-L-histidine.</text>
        <dbReference type="EC" id="2.7.13.3"/>
    </reaction>
</comment>
<evidence type="ECO:0000256" key="5">
    <source>
        <dbReference type="ARBA" id="ARBA00022741"/>
    </source>
</evidence>
<dbReference type="RefSeq" id="WP_205356884.1">
    <property type="nucleotide sequence ID" value="NZ_JADKYB010000005.1"/>
</dbReference>
<evidence type="ECO:0000313" key="15">
    <source>
        <dbReference type="Proteomes" id="UP000749040"/>
    </source>
</evidence>
<dbReference type="Pfam" id="PF02518">
    <property type="entry name" value="HATPase_c"/>
    <property type="match status" value="1"/>
</dbReference>
<evidence type="ECO:0000256" key="2">
    <source>
        <dbReference type="ARBA" id="ARBA00012438"/>
    </source>
</evidence>
<evidence type="ECO:0000256" key="8">
    <source>
        <dbReference type="ARBA" id="ARBA00023012"/>
    </source>
</evidence>
<dbReference type="InterPro" id="IPR036890">
    <property type="entry name" value="HATPase_C_sf"/>
</dbReference>
<feature type="domain" description="Histidine kinase/HSP90-like ATPase" evidence="11">
    <location>
        <begin position="369"/>
        <end position="458"/>
    </location>
</feature>
<keyword evidence="7" id="KW-0067">ATP-binding</keyword>
<feature type="transmembrane region" description="Helical" evidence="10">
    <location>
        <begin position="116"/>
        <end position="136"/>
    </location>
</feature>
<feature type="transmembrane region" description="Helical" evidence="10">
    <location>
        <begin position="156"/>
        <end position="176"/>
    </location>
</feature>
<gene>
    <name evidence="14" type="ORF">ITX44_10740</name>
</gene>
<evidence type="ECO:0000256" key="3">
    <source>
        <dbReference type="ARBA" id="ARBA00022553"/>
    </source>
</evidence>
<evidence type="ECO:0000256" key="9">
    <source>
        <dbReference type="SAM" id="Coils"/>
    </source>
</evidence>